<dbReference type="RefSeq" id="WP_285670528.1">
    <property type="nucleotide sequence ID" value="NZ_BSYI01000006.1"/>
</dbReference>
<dbReference type="InterPro" id="IPR001279">
    <property type="entry name" value="Metallo-B-lactamas"/>
</dbReference>
<dbReference type="Gene3D" id="3.60.15.10">
    <property type="entry name" value="Ribonuclease Z/Hydroxyacylglutathione hydrolase-like"/>
    <property type="match status" value="1"/>
</dbReference>
<dbReference type="InterPro" id="IPR036388">
    <property type="entry name" value="WH-like_DNA-bd_sf"/>
</dbReference>
<dbReference type="SUPFAM" id="SSF56281">
    <property type="entry name" value="Metallo-hydrolase/oxidoreductase"/>
    <property type="match status" value="1"/>
</dbReference>
<feature type="domain" description="Metallo-beta-lactamase" evidence="1">
    <location>
        <begin position="50"/>
        <end position="269"/>
    </location>
</feature>
<dbReference type="EMBL" id="BSYI01000006">
    <property type="protein sequence ID" value="GMG81808.1"/>
    <property type="molecule type" value="Genomic_DNA"/>
</dbReference>
<organism evidence="2 3">
    <name type="scientific">Paralimibaculum aggregatum</name>
    <dbReference type="NCBI Taxonomy" id="3036245"/>
    <lineage>
        <taxon>Bacteria</taxon>
        <taxon>Pseudomonadati</taxon>
        <taxon>Pseudomonadota</taxon>
        <taxon>Alphaproteobacteria</taxon>
        <taxon>Rhodobacterales</taxon>
        <taxon>Paracoccaceae</taxon>
        <taxon>Paralimibaculum</taxon>
    </lineage>
</organism>
<proteinExistence type="predicted"/>
<dbReference type="InterPro" id="IPR050855">
    <property type="entry name" value="NDM-1-like"/>
</dbReference>
<dbReference type="PANTHER" id="PTHR42951">
    <property type="entry name" value="METALLO-BETA-LACTAMASE DOMAIN-CONTAINING"/>
    <property type="match status" value="1"/>
</dbReference>
<comment type="caution">
    <text evidence="2">The sequence shown here is derived from an EMBL/GenBank/DDBJ whole genome shotgun (WGS) entry which is preliminary data.</text>
</comment>
<gene>
    <name evidence="2" type="ORF">LNKW23_10210</name>
</gene>
<evidence type="ECO:0000259" key="1">
    <source>
        <dbReference type="SMART" id="SM00849"/>
    </source>
</evidence>
<evidence type="ECO:0000313" key="2">
    <source>
        <dbReference type="EMBL" id="GMG81808.1"/>
    </source>
</evidence>
<name>A0ABQ6LKP9_9RHOB</name>
<accession>A0ABQ6LKP9</accession>
<sequence length="360" mass="38045">MSASAPAAAAAVTAASRRLELDPPETGAAVEIAEGVLWARLPLPFKGLPVINVYALDEGDGWTLVDTGLDWEAGRAALAALLAGPLAGRPVTRVILTHHHPDHIGQAGRLAATGAELLASRTAWLFGRMLTLDAQERPPEEAIRFRRRAGLDADQLAAFVAERPFNFADTVAPIPLGFRALAEGDRLAAGGRDWRVRIGQGHAPDHVTLWSEDGALMLAGDQILPAISPNIGVYPTEPEADPLTGFLDTCARFRALGEAGADPLVLPGHQRPFRGVGRRAGTLIEGHAQALTRIEAALAEAPRSAVGLFGAIYRRPIAAAETGLALAEAVAHCNYLWHSGRVSRSLSAEGAWLYALEEAA</sequence>
<evidence type="ECO:0000313" key="3">
    <source>
        <dbReference type="Proteomes" id="UP001239909"/>
    </source>
</evidence>
<reference evidence="2 3" key="1">
    <citation type="submission" date="2023-04" db="EMBL/GenBank/DDBJ databases">
        <title>Marinoamorphus aggregata gen. nov., sp. Nov., isolate from tissue of brittle star Ophioplocus japonicus.</title>
        <authorList>
            <person name="Kawano K."/>
            <person name="Sawayama S."/>
            <person name="Nakagawa S."/>
        </authorList>
    </citation>
    <scope>NUCLEOTIDE SEQUENCE [LARGE SCALE GENOMIC DNA]</scope>
    <source>
        <strain evidence="2 3">NKW23</strain>
    </source>
</reference>
<dbReference type="InterPro" id="IPR048933">
    <property type="entry name" value="B_lactamase-like_C"/>
</dbReference>
<protein>
    <submittedName>
        <fullName evidence="2">MBL fold metallo-hydrolase</fullName>
    </submittedName>
</protein>
<keyword evidence="3" id="KW-1185">Reference proteome</keyword>
<dbReference type="Gene3D" id="1.10.10.10">
    <property type="entry name" value="Winged helix-like DNA-binding domain superfamily/Winged helix DNA-binding domain"/>
    <property type="match status" value="1"/>
</dbReference>
<dbReference type="InterPro" id="IPR036866">
    <property type="entry name" value="RibonucZ/Hydroxyglut_hydro"/>
</dbReference>
<dbReference type="SMART" id="SM00849">
    <property type="entry name" value="Lactamase_B"/>
    <property type="match status" value="1"/>
</dbReference>
<dbReference type="Proteomes" id="UP001239909">
    <property type="component" value="Unassembled WGS sequence"/>
</dbReference>
<dbReference type="Pfam" id="PF21221">
    <property type="entry name" value="B_lactamase-like_C"/>
    <property type="match status" value="1"/>
</dbReference>
<dbReference type="Pfam" id="PF00753">
    <property type="entry name" value="Lactamase_B"/>
    <property type="match status" value="1"/>
</dbReference>